<evidence type="ECO:0000256" key="5">
    <source>
        <dbReference type="HAMAP-Rule" id="MF_00270"/>
    </source>
</evidence>
<dbReference type="SUPFAM" id="SSF46911">
    <property type="entry name" value="Ribosomal protein S18"/>
    <property type="match status" value="1"/>
</dbReference>
<keyword evidence="5" id="KW-0694">RNA-binding</keyword>
<dbReference type="Gene3D" id="4.10.640.10">
    <property type="entry name" value="Ribosomal protein S18"/>
    <property type="match status" value="1"/>
</dbReference>
<dbReference type="Proteomes" id="UP001602123">
    <property type="component" value="Unassembled WGS sequence"/>
</dbReference>
<dbReference type="HAMAP" id="MF_00270">
    <property type="entry name" value="Ribosomal_bS18"/>
    <property type="match status" value="1"/>
</dbReference>
<organism evidence="8 9">
    <name type="scientific">Streptomyces nondiastaticus</name>
    <dbReference type="NCBI Taxonomy" id="3154512"/>
    <lineage>
        <taxon>Bacteria</taxon>
        <taxon>Bacillati</taxon>
        <taxon>Actinomycetota</taxon>
        <taxon>Actinomycetes</taxon>
        <taxon>Kitasatosporales</taxon>
        <taxon>Streptomycetaceae</taxon>
        <taxon>Streptomyces</taxon>
    </lineage>
</organism>
<evidence type="ECO:0000313" key="8">
    <source>
        <dbReference type="EMBL" id="MFF4217169.1"/>
    </source>
</evidence>
<comment type="function">
    <text evidence="5">Binds as a heterodimer with protein bS6 to the central domain of the 16S rRNA, where it helps stabilize the platform of the 30S subunit.</text>
</comment>
<evidence type="ECO:0000256" key="4">
    <source>
        <dbReference type="ARBA" id="ARBA00035141"/>
    </source>
</evidence>
<proteinExistence type="inferred from homology"/>
<dbReference type="PANTHER" id="PTHR13479">
    <property type="entry name" value="30S RIBOSOMAL PROTEIN S18"/>
    <property type="match status" value="1"/>
</dbReference>
<keyword evidence="5" id="KW-0699">rRNA-binding</keyword>
<accession>A0ABW6U0N7</accession>
<keyword evidence="3 5" id="KW-0687">Ribonucleoprotein</keyword>
<gene>
    <name evidence="5 8" type="primary">rpsR</name>
    <name evidence="8" type="ORF">ACFYZM_12960</name>
</gene>
<evidence type="ECO:0000256" key="2">
    <source>
        <dbReference type="ARBA" id="ARBA00022980"/>
    </source>
</evidence>
<evidence type="ECO:0000313" key="9">
    <source>
        <dbReference type="Proteomes" id="UP001602123"/>
    </source>
</evidence>
<keyword evidence="2 5" id="KW-0689">Ribosomal protein</keyword>
<evidence type="ECO:0000256" key="3">
    <source>
        <dbReference type="ARBA" id="ARBA00023274"/>
    </source>
</evidence>
<comment type="caution">
    <text evidence="8">The sequence shown here is derived from an EMBL/GenBank/DDBJ whole genome shotgun (WGS) entry which is preliminary data.</text>
</comment>
<evidence type="ECO:0000256" key="7">
    <source>
        <dbReference type="SAM" id="MobiDB-lite"/>
    </source>
</evidence>
<dbReference type="InterPro" id="IPR036870">
    <property type="entry name" value="Ribosomal_bS18_sf"/>
</dbReference>
<dbReference type="PANTHER" id="PTHR13479:SF40">
    <property type="entry name" value="SMALL RIBOSOMAL SUBUNIT PROTEIN BS18M"/>
    <property type="match status" value="1"/>
</dbReference>
<feature type="region of interest" description="Disordered" evidence="7">
    <location>
        <begin position="1"/>
        <end position="21"/>
    </location>
</feature>
<dbReference type="Pfam" id="PF01084">
    <property type="entry name" value="Ribosomal_S18"/>
    <property type="match status" value="1"/>
</dbReference>
<feature type="compositionally biased region" description="Basic and acidic residues" evidence="7">
    <location>
        <begin position="1"/>
        <end position="12"/>
    </location>
</feature>
<evidence type="ECO:0000256" key="6">
    <source>
        <dbReference type="RuleBase" id="RU003910"/>
    </source>
</evidence>
<keyword evidence="9" id="KW-1185">Reference proteome</keyword>
<sequence>MTRRSDRGPARRKDLKPRPNPLEAAGITYIDYKDTDLLRKFISDRGKIRSRRVTRVTVQQQRALARAVKNAREMALLPYATTGK</sequence>
<dbReference type="InterPro" id="IPR018275">
    <property type="entry name" value="Ribosomal_bS18_CS"/>
</dbReference>
<dbReference type="PRINTS" id="PR00974">
    <property type="entry name" value="RIBOSOMALS18"/>
</dbReference>
<dbReference type="GO" id="GO:0005840">
    <property type="term" value="C:ribosome"/>
    <property type="evidence" value="ECO:0007669"/>
    <property type="project" value="UniProtKB-KW"/>
</dbReference>
<comment type="subunit">
    <text evidence="5">Part of the 30S ribosomal subunit. Forms a tight heterodimer with protein bS6.</text>
</comment>
<comment type="similarity">
    <text evidence="1 5 6">Belongs to the bacterial ribosomal protein bS18 family.</text>
</comment>
<dbReference type="InterPro" id="IPR001648">
    <property type="entry name" value="Ribosomal_bS18"/>
</dbReference>
<dbReference type="NCBIfam" id="TIGR00165">
    <property type="entry name" value="S18"/>
    <property type="match status" value="1"/>
</dbReference>
<reference evidence="8 9" key="1">
    <citation type="submission" date="2024-10" db="EMBL/GenBank/DDBJ databases">
        <title>The Natural Products Discovery Center: Release of the First 8490 Sequenced Strains for Exploring Actinobacteria Biosynthetic Diversity.</title>
        <authorList>
            <person name="Kalkreuter E."/>
            <person name="Kautsar S.A."/>
            <person name="Yang D."/>
            <person name="Bader C.D."/>
            <person name="Teijaro C.N."/>
            <person name="Fluegel L."/>
            <person name="Davis C.M."/>
            <person name="Simpson J.R."/>
            <person name="Lauterbach L."/>
            <person name="Steele A.D."/>
            <person name="Gui C."/>
            <person name="Meng S."/>
            <person name="Li G."/>
            <person name="Viehrig K."/>
            <person name="Ye F."/>
            <person name="Su P."/>
            <person name="Kiefer A.F."/>
            <person name="Nichols A."/>
            <person name="Cepeda A.J."/>
            <person name="Yan W."/>
            <person name="Fan B."/>
            <person name="Jiang Y."/>
            <person name="Adhikari A."/>
            <person name="Zheng C.-J."/>
            <person name="Schuster L."/>
            <person name="Cowan T.M."/>
            <person name="Smanski M.J."/>
            <person name="Chevrette M.G."/>
            <person name="De Carvalho L.P.S."/>
            <person name="Shen B."/>
        </authorList>
    </citation>
    <scope>NUCLEOTIDE SEQUENCE [LARGE SCALE GENOMIC DNA]</scope>
    <source>
        <strain evidence="8 9">NPDC001650</strain>
    </source>
</reference>
<dbReference type="RefSeq" id="WP_302863254.1">
    <property type="nucleotide sequence ID" value="NZ_JBFAUC010000001.1"/>
</dbReference>
<evidence type="ECO:0000256" key="1">
    <source>
        <dbReference type="ARBA" id="ARBA00005589"/>
    </source>
</evidence>
<dbReference type="EMBL" id="JBIAUT010000003">
    <property type="protein sequence ID" value="MFF4217169.1"/>
    <property type="molecule type" value="Genomic_DNA"/>
</dbReference>
<name>A0ABW6U0N7_9ACTN</name>
<protein>
    <recommendedName>
        <fullName evidence="4 5">Small ribosomal subunit protein bS18</fullName>
    </recommendedName>
</protein>
<dbReference type="PROSITE" id="PS00057">
    <property type="entry name" value="RIBOSOMAL_S18"/>
    <property type="match status" value="1"/>
</dbReference>